<dbReference type="InterPro" id="IPR029058">
    <property type="entry name" value="AB_hydrolase_fold"/>
</dbReference>
<dbReference type="Gene3D" id="3.40.50.1820">
    <property type="entry name" value="alpha/beta hydrolase"/>
    <property type="match status" value="1"/>
</dbReference>
<gene>
    <name evidence="2" type="ORF">DWB61_13315</name>
</gene>
<name>A0A425XZ17_9BACT</name>
<dbReference type="SUPFAM" id="SSF53474">
    <property type="entry name" value="alpha/beta-Hydrolases"/>
    <property type="match status" value="1"/>
</dbReference>
<reference evidence="2 3" key="1">
    <citation type="submission" date="2018-07" db="EMBL/GenBank/DDBJ databases">
        <title>Draft genome sequence of Ancylomarina sp. M1P.</title>
        <authorList>
            <person name="Yadav S."/>
            <person name="Villanueva L."/>
            <person name="Damste J.S.S."/>
        </authorList>
    </citation>
    <scope>NUCLEOTIDE SEQUENCE [LARGE SCALE GENOMIC DNA]</scope>
    <source>
        <strain evidence="2 3">M1P</strain>
    </source>
</reference>
<dbReference type="PANTHER" id="PTHR11614">
    <property type="entry name" value="PHOSPHOLIPASE-RELATED"/>
    <property type="match status" value="1"/>
</dbReference>
<organism evidence="2 3">
    <name type="scientific">Ancylomarina euxinus</name>
    <dbReference type="NCBI Taxonomy" id="2283627"/>
    <lineage>
        <taxon>Bacteria</taxon>
        <taxon>Pseudomonadati</taxon>
        <taxon>Bacteroidota</taxon>
        <taxon>Bacteroidia</taxon>
        <taxon>Marinilabiliales</taxon>
        <taxon>Marinifilaceae</taxon>
        <taxon>Ancylomarina</taxon>
    </lineage>
</organism>
<feature type="domain" description="Serine aminopeptidase S33" evidence="1">
    <location>
        <begin position="27"/>
        <end position="259"/>
    </location>
</feature>
<dbReference type="Proteomes" id="UP000285794">
    <property type="component" value="Unassembled WGS sequence"/>
</dbReference>
<evidence type="ECO:0000313" key="3">
    <source>
        <dbReference type="Proteomes" id="UP000285794"/>
    </source>
</evidence>
<sequence>MTRDSKYIITADGTKLFSQMWKPDLSPDCVICLIHGIGEHSSRYDAWAIRFVSNNIALVTFDQRGHGQSEGKRGVIPSFNVLLDDIDLLLSHCEKLFPNTPIVLYGHSMGGGEVLTHLYNRDGRYKAVIATSPWLIAQQSPPKFLIPIVKLFSQWFPKLSLKTKLNSNLLSHDPIVVENYKNDTLVHSWVSFRLFYQAYQAGCSLLNQKSVVTRPLLLLHGTADEITSHQASHQFAGKAGQLCEFHVFDNAFHELHNDSCKDEVFDLILAWIHKNVNPSL</sequence>
<dbReference type="Pfam" id="PF12146">
    <property type="entry name" value="Hydrolase_4"/>
    <property type="match status" value="1"/>
</dbReference>
<dbReference type="RefSeq" id="WP_125031381.1">
    <property type="nucleotide sequence ID" value="NZ_JAPXVP010000012.1"/>
</dbReference>
<keyword evidence="3" id="KW-1185">Reference proteome</keyword>
<dbReference type="EMBL" id="QQWG01000014">
    <property type="protein sequence ID" value="RRG20322.1"/>
    <property type="molecule type" value="Genomic_DNA"/>
</dbReference>
<dbReference type="OrthoDB" id="9794348at2"/>
<dbReference type="InterPro" id="IPR022742">
    <property type="entry name" value="Hydrolase_4"/>
</dbReference>
<accession>A0A425XZ17</accession>
<evidence type="ECO:0000313" key="2">
    <source>
        <dbReference type="EMBL" id="RRG20322.1"/>
    </source>
</evidence>
<dbReference type="AlphaFoldDB" id="A0A425XZ17"/>
<comment type="caution">
    <text evidence="2">The sequence shown here is derived from an EMBL/GenBank/DDBJ whole genome shotgun (WGS) entry which is preliminary data.</text>
</comment>
<proteinExistence type="predicted"/>
<dbReference type="InterPro" id="IPR051044">
    <property type="entry name" value="MAG_DAG_Lipase"/>
</dbReference>
<evidence type="ECO:0000259" key="1">
    <source>
        <dbReference type="Pfam" id="PF12146"/>
    </source>
</evidence>
<protein>
    <submittedName>
        <fullName evidence="2">Lysophospholipase</fullName>
    </submittedName>
</protein>